<proteinExistence type="predicted"/>
<accession>A0A0D2AVK8</accession>
<name>A0A0D2AVK8_9EURO</name>
<dbReference type="HOGENOM" id="CLU_2084866_0_0_1"/>
<keyword evidence="2" id="KW-1185">Reference proteome</keyword>
<gene>
    <name evidence="1" type="ORF">PV08_10067</name>
</gene>
<dbReference type="RefSeq" id="XP_016230984.1">
    <property type="nucleotide sequence ID" value="XM_016384382.1"/>
</dbReference>
<dbReference type="AlphaFoldDB" id="A0A0D2AVK8"/>
<dbReference type="VEuPathDB" id="FungiDB:PV08_10067"/>
<protein>
    <submittedName>
        <fullName evidence="1">Uncharacterized protein</fullName>
    </submittedName>
</protein>
<evidence type="ECO:0000313" key="2">
    <source>
        <dbReference type="Proteomes" id="UP000053328"/>
    </source>
</evidence>
<reference evidence="1 2" key="1">
    <citation type="submission" date="2015-01" db="EMBL/GenBank/DDBJ databases">
        <title>The Genome Sequence of Exophiala spinifera CBS89968.</title>
        <authorList>
            <consortium name="The Broad Institute Genomics Platform"/>
            <person name="Cuomo C."/>
            <person name="de Hoog S."/>
            <person name="Gorbushina A."/>
            <person name="Stielow B."/>
            <person name="Teixiera M."/>
            <person name="Abouelleil A."/>
            <person name="Chapman S.B."/>
            <person name="Priest M."/>
            <person name="Young S.K."/>
            <person name="Wortman J."/>
            <person name="Nusbaum C."/>
            <person name="Birren B."/>
        </authorList>
    </citation>
    <scope>NUCLEOTIDE SEQUENCE [LARGE SCALE GENOMIC DNA]</scope>
    <source>
        <strain evidence="1 2">CBS 89968</strain>
    </source>
</reference>
<evidence type="ECO:0000313" key="1">
    <source>
        <dbReference type="EMBL" id="KIW10768.1"/>
    </source>
</evidence>
<dbReference type="Proteomes" id="UP000053328">
    <property type="component" value="Unassembled WGS sequence"/>
</dbReference>
<dbReference type="EMBL" id="KN847499">
    <property type="protein sequence ID" value="KIW10768.1"/>
    <property type="molecule type" value="Genomic_DNA"/>
</dbReference>
<organism evidence="1 2">
    <name type="scientific">Exophiala spinifera</name>
    <dbReference type="NCBI Taxonomy" id="91928"/>
    <lineage>
        <taxon>Eukaryota</taxon>
        <taxon>Fungi</taxon>
        <taxon>Dikarya</taxon>
        <taxon>Ascomycota</taxon>
        <taxon>Pezizomycotina</taxon>
        <taxon>Eurotiomycetes</taxon>
        <taxon>Chaetothyriomycetidae</taxon>
        <taxon>Chaetothyriales</taxon>
        <taxon>Herpotrichiellaceae</taxon>
        <taxon>Exophiala</taxon>
    </lineage>
</organism>
<dbReference type="GeneID" id="27337150"/>
<sequence length="117" mass="13161">MIEEDTVVPIRVRPVGVSSFAIAPENEVQKCARVSQLMRAMSIVPPPPCRRTLRSIRSEEKHYPATNRSSAWVRFSSSADRAYIAFTRSQYSADSSNVWSSPTQSHISIDQTLYASR</sequence>